<name>A0A3G3K2S9_9BACL</name>
<accession>A0A3G3K2S9</accession>
<comment type="similarity">
    <text evidence="2">Belongs to the major facilitator superfamily. EmrB family.</text>
</comment>
<feature type="domain" description="Major facilitator superfamily (MFS) profile" evidence="9">
    <location>
        <begin position="22"/>
        <end position="486"/>
    </location>
</feature>
<dbReference type="Proteomes" id="UP000269097">
    <property type="component" value="Chromosome"/>
</dbReference>
<feature type="transmembrane region" description="Helical" evidence="8">
    <location>
        <begin position="113"/>
        <end position="135"/>
    </location>
</feature>
<dbReference type="CDD" id="cd17503">
    <property type="entry name" value="MFS_LmrB_MDR_like"/>
    <property type="match status" value="1"/>
</dbReference>
<keyword evidence="5 8" id="KW-0812">Transmembrane</keyword>
<feature type="transmembrane region" description="Helical" evidence="8">
    <location>
        <begin position="62"/>
        <end position="80"/>
    </location>
</feature>
<dbReference type="Pfam" id="PF07690">
    <property type="entry name" value="MFS_1"/>
    <property type="match status" value="1"/>
</dbReference>
<dbReference type="InterPro" id="IPR011701">
    <property type="entry name" value="MFS"/>
</dbReference>
<feature type="transmembrane region" description="Helical" evidence="8">
    <location>
        <begin position="147"/>
        <end position="168"/>
    </location>
</feature>
<feature type="transmembrane region" description="Helical" evidence="8">
    <location>
        <begin position="206"/>
        <end position="226"/>
    </location>
</feature>
<keyword evidence="6 8" id="KW-1133">Transmembrane helix</keyword>
<dbReference type="PANTHER" id="PTHR42718">
    <property type="entry name" value="MAJOR FACILITATOR SUPERFAMILY MULTIDRUG TRANSPORTER MFSC"/>
    <property type="match status" value="1"/>
</dbReference>
<reference evidence="10 11" key="1">
    <citation type="submission" date="2018-10" db="EMBL/GenBank/DDBJ databases">
        <title>Genome Sequence of Cohnella sp.</title>
        <authorList>
            <person name="Srinivasan S."/>
            <person name="Kim M.K."/>
        </authorList>
    </citation>
    <scope>NUCLEOTIDE SEQUENCE [LARGE SCALE GENOMIC DNA]</scope>
    <source>
        <strain evidence="10 11">18JY8-7</strain>
    </source>
</reference>
<evidence type="ECO:0000256" key="8">
    <source>
        <dbReference type="SAM" id="Phobius"/>
    </source>
</evidence>
<dbReference type="InterPro" id="IPR020846">
    <property type="entry name" value="MFS_dom"/>
</dbReference>
<evidence type="ECO:0000256" key="1">
    <source>
        <dbReference type="ARBA" id="ARBA00004651"/>
    </source>
</evidence>
<keyword evidence="4" id="KW-1003">Cell membrane</keyword>
<dbReference type="GO" id="GO:0005886">
    <property type="term" value="C:plasma membrane"/>
    <property type="evidence" value="ECO:0007669"/>
    <property type="project" value="UniProtKB-SubCell"/>
</dbReference>
<feature type="transmembrane region" description="Helical" evidence="8">
    <location>
        <begin position="339"/>
        <end position="355"/>
    </location>
</feature>
<feature type="transmembrane region" description="Helical" evidence="8">
    <location>
        <begin position="174"/>
        <end position="194"/>
    </location>
</feature>
<evidence type="ECO:0000259" key="9">
    <source>
        <dbReference type="PROSITE" id="PS50850"/>
    </source>
</evidence>
<protein>
    <submittedName>
        <fullName evidence="10">DHA2 family efflux MFS transporter permease subunit</fullName>
    </submittedName>
</protein>
<proteinExistence type="inferred from homology"/>
<feature type="transmembrane region" description="Helical" evidence="8">
    <location>
        <begin position="462"/>
        <end position="481"/>
    </location>
</feature>
<keyword evidence="7 8" id="KW-0472">Membrane</keyword>
<dbReference type="RefSeq" id="WP_123042935.1">
    <property type="nucleotide sequence ID" value="NZ_CP033433.1"/>
</dbReference>
<evidence type="ECO:0000313" key="10">
    <source>
        <dbReference type="EMBL" id="AYQ74855.1"/>
    </source>
</evidence>
<dbReference type="InterPro" id="IPR036259">
    <property type="entry name" value="MFS_trans_sf"/>
</dbReference>
<dbReference type="Gene3D" id="1.20.1250.20">
    <property type="entry name" value="MFS general substrate transporter like domains"/>
    <property type="match status" value="1"/>
</dbReference>
<evidence type="ECO:0000256" key="2">
    <source>
        <dbReference type="ARBA" id="ARBA00008537"/>
    </source>
</evidence>
<feature type="transmembrane region" description="Helical" evidence="8">
    <location>
        <begin position="238"/>
        <end position="255"/>
    </location>
</feature>
<dbReference type="AlphaFoldDB" id="A0A3G3K2S9"/>
<dbReference type="PANTHER" id="PTHR42718:SF9">
    <property type="entry name" value="MAJOR FACILITATOR SUPERFAMILY MULTIDRUG TRANSPORTER MFSC"/>
    <property type="match status" value="1"/>
</dbReference>
<evidence type="ECO:0000256" key="3">
    <source>
        <dbReference type="ARBA" id="ARBA00022448"/>
    </source>
</evidence>
<feature type="transmembrane region" description="Helical" evidence="8">
    <location>
        <begin position="87"/>
        <end position="107"/>
    </location>
</feature>
<feature type="transmembrane region" description="Helical" evidence="8">
    <location>
        <begin position="20"/>
        <end position="42"/>
    </location>
</feature>
<evidence type="ECO:0000256" key="6">
    <source>
        <dbReference type="ARBA" id="ARBA00022989"/>
    </source>
</evidence>
<dbReference type="EMBL" id="CP033433">
    <property type="protein sequence ID" value="AYQ74855.1"/>
    <property type="molecule type" value="Genomic_DNA"/>
</dbReference>
<feature type="transmembrane region" description="Helical" evidence="8">
    <location>
        <begin position="276"/>
        <end position="294"/>
    </location>
</feature>
<dbReference type="SUPFAM" id="SSF103473">
    <property type="entry name" value="MFS general substrate transporter"/>
    <property type="match status" value="1"/>
</dbReference>
<evidence type="ECO:0000256" key="7">
    <source>
        <dbReference type="ARBA" id="ARBA00023136"/>
    </source>
</evidence>
<dbReference type="PROSITE" id="PS51257">
    <property type="entry name" value="PROKAR_LIPOPROTEIN"/>
    <property type="match status" value="1"/>
</dbReference>
<keyword evidence="11" id="KW-1185">Reference proteome</keyword>
<gene>
    <name evidence="10" type="ORF">EAV92_21255</name>
</gene>
<feature type="transmembrane region" description="Helical" evidence="8">
    <location>
        <begin position="314"/>
        <end position="332"/>
    </location>
</feature>
<organism evidence="10 11">
    <name type="scientific">Cohnella candidum</name>
    <dbReference type="NCBI Taxonomy" id="2674991"/>
    <lineage>
        <taxon>Bacteria</taxon>
        <taxon>Bacillati</taxon>
        <taxon>Bacillota</taxon>
        <taxon>Bacilli</taxon>
        <taxon>Bacillales</taxon>
        <taxon>Paenibacillaceae</taxon>
        <taxon>Cohnella</taxon>
    </lineage>
</organism>
<evidence type="ECO:0000256" key="4">
    <source>
        <dbReference type="ARBA" id="ARBA00022475"/>
    </source>
</evidence>
<feature type="transmembrane region" description="Helical" evidence="8">
    <location>
        <begin position="367"/>
        <end position="385"/>
    </location>
</feature>
<evidence type="ECO:0000313" key="11">
    <source>
        <dbReference type="Proteomes" id="UP000269097"/>
    </source>
</evidence>
<dbReference type="KEGG" id="coh:EAV92_21255"/>
<evidence type="ECO:0000256" key="5">
    <source>
        <dbReference type="ARBA" id="ARBA00022692"/>
    </source>
</evidence>
<dbReference type="PRINTS" id="PR01036">
    <property type="entry name" value="TCRTETB"/>
</dbReference>
<keyword evidence="3" id="KW-0813">Transport</keyword>
<dbReference type="GO" id="GO:0022857">
    <property type="term" value="F:transmembrane transporter activity"/>
    <property type="evidence" value="ECO:0007669"/>
    <property type="project" value="InterPro"/>
</dbReference>
<dbReference type="Gene3D" id="1.20.1720.10">
    <property type="entry name" value="Multidrug resistance protein D"/>
    <property type="match status" value="1"/>
</dbReference>
<dbReference type="NCBIfam" id="TIGR00711">
    <property type="entry name" value="efflux_EmrB"/>
    <property type="match status" value="1"/>
</dbReference>
<dbReference type="InterPro" id="IPR004638">
    <property type="entry name" value="EmrB-like"/>
</dbReference>
<sequence>MAKAALNGEASAEFRLSSILVPLIAIIAGCFMVILDTTAMNVALSQLVTDFHTQLPTLEWTVTGYMLATAAVIPLAGWLSDRFGAKNVFLTSVILFTVGSALCATPNSAEWLIVFRIIQGLGGGFVMPVAMAYVYRLSPPNKIGAVMGLLGVPILFAPAIGPIVSGWLVEYHSWRWIFLINIPVGIFSVLFGLWSLPKIARQKVAGFDLPGMILGPIAFAALSFGVSEGAHSWTSDKTLAGLIVGGIALIAFIFVELRAKTPLLELRVFKSADFSLAIVAQWIVQFSMFGAIFLMPQFLQQARGFGALDTGLTLFPQALASACLMPIGGFLFDRIGVRWLVVIGLSLVSGAIYQYTFLDLTTEGKDLLLPLIMAGAGMGLMMMPLNSHLMTKAPRELVSRVTSLTGALQQVISSLAVATVVTVLTTHMKTLAAADPAMAAAGGDQTATAKAMIALAPKAFDYTFGVMLSVAVFGILLGFVLRRGKKPSDGEAQAAKAEVSVEALHMG</sequence>
<dbReference type="PROSITE" id="PS50850">
    <property type="entry name" value="MFS"/>
    <property type="match status" value="1"/>
</dbReference>
<comment type="subcellular location">
    <subcellularLocation>
        <location evidence="1">Cell membrane</location>
        <topology evidence="1">Multi-pass membrane protein</topology>
    </subcellularLocation>
</comment>